<dbReference type="OrthoDB" id="2376965at2"/>
<name>A0A329MTR5_9BACL</name>
<sequence length="228" mass="25389">MEALYQKENHGSGVLNECVAANASRLSLRSRSRRFGMLALSGSVIFLGSARASLAAAEDTPPVGDDFSVYGMLLQVSFFLLLIIGLFFVIIRFLSKKNRQFSSGRAVKNLGGVALGQNKSVQVVEIGNSLYVLGVGDDVQLISQINDPDEIQQIRDTIAHRPSVDFPSVGSLTSWFQSLRKKEQTEEELPASFHEMFADKMKQVSDRKERIDELTQYENRADRLNDNK</sequence>
<evidence type="ECO:0000256" key="2">
    <source>
        <dbReference type="ARBA" id="ARBA00022475"/>
    </source>
</evidence>
<feature type="transmembrane region" description="Helical" evidence="6">
    <location>
        <begin position="35"/>
        <end position="57"/>
    </location>
</feature>
<protein>
    <submittedName>
        <fullName evidence="7">Flagellar protein</fullName>
    </submittedName>
</protein>
<gene>
    <name evidence="7" type="ORF">DQG23_00415</name>
</gene>
<dbReference type="RefSeq" id="WP_113028829.1">
    <property type="nucleotide sequence ID" value="NZ_QMFB01000001.1"/>
</dbReference>
<reference evidence="7 8" key="1">
    <citation type="journal article" date="2009" name="Int. J. Syst. Evol. Microbiol.">
        <title>Paenibacillus contaminans sp. nov., isolated from a contaminated laboratory plate.</title>
        <authorList>
            <person name="Chou J.H."/>
            <person name="Lee J.H."/>
            <person name="Lin M.C."/>
            <person name="Chang P.S."/>
            <person name="Arun A.B."/>
            <person name="Young C.C."/>
            <person name="Chen W.M."/>
        </authorList>
    </citation>
    <scope>NUCLEOTIDE SEQUENCE [LARGE SCALE GENOMIC DNA]</scope>
    <source>
        <strain evidence="7 8">CKOBP-6</strain>
    </source>
</reference>
<evidence type="ECO:0000256" key="5">
    <source>
        <dbReference type="ARBA" id="ARBA00023136"/>
    </source>
</evidence>
<dbReference type="AlphaFoldDB" id="A0A329MTR5"/>
<evidence type="ECO:0000256" key="3">
    <source>
        <dbReference type="ARBA" id="ARBA00022692"/>
    </source>
</evidence>
<dbReference type="GO" id="GO:0044781">
    <property type="term" value="P:bacterial-type flagellum organization"/>
    <property type="evidence" value="ECO:0007669"/>
    <property type="project" value="InterPro"/>
</dbReference>
<dbReference type="GO" id="GO:0016020">
    <property type="term" value="C:membrane"/>
    <property type="evidence" value="ECO:0007669"/>
    <property type="project" value="InterPro"/>
</dbReference>
<feature type="transmembrane region" description="Helical" evidence="6">
    <location>
        <begin position="69"/>
        <end position="95"/>
    </location>
</feature>
<keyword evidence="3 6" id="KW-0812">Transmembrane</keyword>
<keyword evidence="5 6" id="KW-0472">Membrane</keyword>
<keyword evidence="7" id="KW-0282">Flagellum</keyword>
<dbReference type="InterPro" id="IPR022781">
    <property type="entry name" value="Flagellar_biosynth_FliO"/>
</dbReference>
<proteinExistence type="predicted"/>
<dbReference type="EMBL" id="QMFB01000001">
    <property type="protein sequence ID" value="RAV22718.1"/>
    <property type="molecule type" value="Genomic_DNA"/>
</dbReference>
<dbReference type="Pfam" id="PF04347">
    <property type="entry name" value="FliO"/>
    <property type="match status" value="1"/>
</dbReference>
<evidence type="ECO:0000313" key="7">
    <source>
        <dbReference type="EMBL" id="RAV22718.1"/>
    </source>
</evidence>
<accession>A0A329MTR5</accession>
<keyword evidence="8" id="KW-1185">Reference proteome</keyword>
<evidence type="ECO:0000256" key="4">
    <source>
        <dbReference type="ARBA" id="ARBA00022989"/>
    </source>
</evidence>
<organism evidence="7 8">
    <name type="scientific">Paenibacillus contaminans</name>
    <dbReference type="NCBI Taxonomy" id="450362"/>
    <lineage>
        <taxon>Bacteria</taxon>
        <taxon>Bacillati</taxon>
        <taxon>Bacillota</taxon>
        <taxon>Bacilli</taxon>
        <taxon>Bacillales</taxon>
        <taxon>Paenibacillaceae</taxon>
        <taxon>Paenibacillus</taxon>
    </lineage>
</organism>
<keyword evidence="7" id="KW-0969">Cilium</keyword>
<evidence type="ECO:0000256" key="1">
    <source>
        <dbReference type="ARBA" id="ARBA00004236"/>
    </source>
</evidence>
<keyword evidence="7" id="KW-0966">Cell projection</keyword>
<keyword evidence="4 6" id="KW-1133">Transmembrane helix</keyword>
<comment type="caution">
    <text evidence="7">The sequence shown here is derived from an EMBL/GenBank/DDBJ whole genome shotgun (WGS) entry which is preliminary data.</text>
</comment>
<evidence type="ECO:0000313" key="8">
    <source>
        <dbReference type="Proteomes" id="UP000250369"/>
    </source>
</evidence>
<comment type="subcellular location">
    <subcellularLocation>
        <location evidence="1">Cell membrane</location>
    </subcellularLocation>
</comment>
<keyword evidence="2" id="KW-1003">Cell membrane</keyword>
<dbReference type="Proteomes" id="UP000250369">
    <property type="component" value="Unassembled WGS sequence"/>
</dbReference>
<evidence type="ECO:0000256" key="6">
    <source>
        <dbReference type="SAM" id="Phobius"/>
    </source>
</evidence>